<keyword evidence="1" id="KW-0812">Transmembrane</keyword>
<name>A0A4S4DDT2_CAMSN</name>
<gene>
    <name evidence="2" type="ORF">TEA_016882</name>
</gene>
<comment type="caution">
    <text evidence="2">The sequence shown here is derived from an EMBL/GenBank/DDBJ whole genome shotgun (WGS) entry which is preliminary data.</text>
</comment>
<sequence length="323" mass="36171">MDKGHNYSIDIQAIESEVKKMVHTGQEVVMIGGMHALHRHEKLAIALSKAMRSHSLQETKTDGRFHVHTRTYLDGAILKEEMERSADVLAPAIEMQPTSSCSFVLSLADVDPRLMMEDDSLVWTSNDVVIVLEHQNEKIPLSNVSKTGRRHAIPSQAQRHILAGLASVNFEEQLVDLSSLLYDHHLQDAHLNSSEILQSSIFTQQYVEHVLANEKEEMKCCAIEYKFPVQSSQNFIYAGILLAGFFVYFVAHVFLTCLAGTGVIALNLGRYSEKRQEDVYREKSAASIVPMIFAGPFMLDVSVVLSQYLKYGNCDILLGLCTL</sequence>
<dbReference type="EMBL" id="SDRB02011582">
    <property type="protein sequence ID" value="THG00820.1"/>
    <property type="molecule type" value="Genomic_DNA"/>
</dbReference>
<dbReference type="Proteomes" id="UP000306102">
    <property type="component" value="Unassembled WGS sequence"/>
</dbReference>
<feature type="transmembrane region" description="Helical" evidence="1">
    <location>
        <begin position="288"/>
        <end position="309"/>
    </location>
</feature>
<accession>A0A4S4DDT2</accession>
<proteinExistence type="predicted"/>
<dbReference type="PANTHER" id="PTHR31515:SF0">
    <property type="entry name" value="TRANSMEMBRANE PROTEIN"/>
    <property type="match status" value="1"/>
</dbReference>
<evidence type="ECO:0000256" key="1">
    <source>
        <dbReference type="SAM" id="Phobius"/>
    </source>
</evidence>
<feature type="transmembrane region" description="Helical" evidence="1">
    <location>
        <begin position="235"/>
        <end position="268"/>
    </location>
</feature>
<keyword evidence="3" id="KW-1185">Reference proteome</keyword>
<evidence type="ECO:0000313" key="3">
    <source>
        <dbReference type="Proteomes" id="UP000306102"/>
    </source>
</evidence>
<dbReference type="AlphaFoldDB" id="A0A4S4DDT2"/>
<evidence type="ECO:0000313" key="2">
    <source>
        <dbReference type="EMBL" id="THG00820.1"/>
    </source>
</evidence>
<protein>
    <submittedName>
        <fullName evidence="2">Uncharacterized protein</fullName>
    </submittedName>
</protein>
<dbReference type="PANTHER" id="PTHR31515">
    <property type="entry name" value="TRANSMEMBRANE PROTEIN-RELATED"/>
    <property type="match status" value="1"/>
</dbReference>
<organism evidence="2 3">
    <name type="scientific">Camellia sinensis var. sinensis</name>
    <name type="common">China tea</name>
    <dbReference type="NCBI Taxonomy" id="542762"/>
    <lineage>
        <taxon>Eukaryota</taxon>
        <taxon>Viridiplantae</taxon>
        <taxon>Streptophyta</taxon>
        <taxon>Embryophyta</taxon>
        <taxon>Tracheophyta</taxon>
        <taxon>Spermatophyta</taxon>
        <taxon>Magnoliopsida</taxon>
        <taxon>eudicotyledons</taxon>
        <taxon>Gunneridae</taxon>
        <taxon>Pentapetalae</taxon>
        <taxon>asterids</taxon>
        <taxon>Ericales</taxon>
        <taxon>Theaceae</taxon>
        <taxon>Camellia</taxon>
    </lineage>
</organism>
<keyword evidence="1" id="KW-0472">Membrane</keyword>
<reference evidence="2 3" key="1">
    <citation type="journal article" date="2018" name="Proc. Natl. Acad. Sci. U.S.A.">
        <title>Draft genome sequence of Camellia sinensis var. sinensis provides insights into the evolution of the tea genome and tea quality.</title>
        <authorList>
            <person name="Wei C."/>
            <person name="Yang H."/>
            <person name="Wang S."/>
            <person name="Zhao J."/>
            <person name="Liu C."/>
            <person name="Gao L."/>
            <person name="Xia E."/>
            <person name="Lu Y."/>
            <person name="Tai Y."/>
            <person name="She G."/>
            <person name="Sun J."/>
            <person name="Cao H."/>
            <person name="Tong W."/>
            <person name="Gao Q."/>
            <person name="Li Y."/>
            <person name="Deng W."/>
            <person name="Jiang X."/>
            <person name="Wang W."/>
            <person name="Chen Q."/>
            <person name="Zhang S."/>
            <person name="Li H."/>
            <person name="Wu J."/>
            <person name="Wang P."/>
            <person name="Li P."/>
            <person name="Shi C."/>
            <person name="Zheng F."/>
            <person name="Jian J."/>
            <person name="Huang B."/>
            <person name="Shan D."/>
            <person name="Shi M."/>
            <person name="Fang C."/>
            <person name="Yue Y."/>
            <person name="Li F."/>
            <person name="Li D."/>
            <person name="Wei S."/>
            <person name="Han B."/>
            <person name="Jiang C."/>
            <person name="Yin Y."/>
            <person name="Xia T."/>
            <person name="Zhang Z."/>
            <person name="Bennetzen J.L."/>
            <person name="Zhao S."/>
            <person name="Wan X."/>
        </authorList>
    </citation>
    <scope>NUCLEOTIDE SEQUENCE [LARGE SCALE GENOMIC DNA]</scope>
    <source>
        <strain evidence="3">cv. Shuchazao</strain>
        <tissue evidence="2">Leaf</tissue>
    </source>
</reference>
<keyword evidence="1" id="KW-1133">Transmembrane helix</keyword>